<dbReference type="Proteomes" id="UP000008144">
    <property type="component" value="Chromosome 12"/>
</dbReference>
<name>H2Y069_CIOIN</name>
<evidence type="ECO:0000313" key="2">
    <source>
        <dbReference type="Proteomes" id="UP000008144"/>
    </source>
</evidence>
<accession>H2Y069</accession>
<sequence>MPQYSNHHQLGLNSNIRQTWIHDHQPYKHGCLSSHWLNPTFHTRLTVDKIKYFKIYFINLVNKTSLQ</sequence>
<reference evidence="1" key="3">
    <citation type="submission" date="2025-08" db="UniProtKB">
        <authorList>
            <consortium name="Ensembl"/>
        </authorList>
    </citation>
    <scope>IDENTIFICATION</scope>
</reference>
<protein>
    <submittedName>
        <fullName evidence="1">Uncharacterized protein</fullName>
    </submittedName>
</protein>
<keyword evidence="2" id="KW-1185">Reference proteome</keyword>
<dbReference type="InParanoid" id="H2Y069"/>
<reference evidence="2" key="1">
    <citation type="journal article" date="2002" name="Science">
        <title>The draft genome of Ciona intestinalis: insights into chordate and vertebrate origins.</title>
        <authorList>
            <person name="Dehal P."/>
            <person name="Satou Y."/>
            <person name="Campbell R.K."/>
            <person name="Chapman J."/>
            <person name="Degnan B."/>
            <person name="De Tomaso A."/>
            <person name="Davidson B."/>
            <person name="Di Gregorio A."/>
            <person name="Gelpke M."/>
            <person name="Goodstein D.M."/>
            <person name="Harafuji N."/>
            <person name="Hastings K.E."/>
            <person name="Ho I."/>
            <person name="Hotta K."/>
            <person name="Huang W."/>
            <person name="Kawashima T."/>
            <person name="Lemaire P."/>
            <person name="Martinez D."/>
            <person name="Meinertzhagen I.A."/>
            <person name="Necula S."/>
            <person name="Nonaka M."/>
            <person name="Putnam N."/>
            <person name="Rash S."/>
            <person name="Saiga H."/>
            <person name="Satake M."/>
            <person name="Terry A."/>
            <person name="Yamada L."/>
            <person name="Wang H.G."/>
            <person name="Awazu S."/>
            <person name="Azumi K."/>
            <person name="Boore J."/>
            <person name="Branno M."/>
            <person name="Chin-Bow S."/>
            <person name="DeSantis R."/>
            <person name="Doyle S."/>
            <person name="Francino P."/>
            <person name="Keys D.N."/>
            <person name="Haga S."/>
            <person name="Hayashi H."/>
            <person name="Hino K."/>
            <person name="Imai K.S."/>
            <person name="Inaba K."/>
            <person name="Kano S."/>
            <person name="Kobayashi K."/>
            <person name="Kobayashi M."/>
            <person name="Lee B.I."/>
            <person name="Makabe K.W."/>
            <person name="Manohar C."/>
            <person name="Matassi G."/>
            <person name="Medina M."/>
            <person name="Mochizuki Y."/>
            <person name="Mount S."/>
            <person name="Morishita T."/>
            <person name="Miura S."/>
            <person name="Nakayama A."/>
            <person name="Nishizaka S."/>
            <person name="Nomoto H."/>
            <person name="Ohta F."/>
            <person name="Oishi K."/>
            <person name="Rigoutsos I."/>
            <person name="Sano M."/>
            <person name="Sasaki A."/>
            <person name="Sasakura Y."/>
            <person name="Shoguchi E."/>
            <person name="Shin-i T."/>
            <person name="Spagnuolo A."/>
            <person name="Stainier D."/>
            <person name="Suzuki M.M."/>
            <person name="Tassy O."/>
            <person name="Takatori N."/>
            <person name="Tokuoka M."/>
            <person name="Yagi K."/>
            <person name="Yoshizaki F."/>
            <person name="Wada S."/>
            <person name="Zhang C."/>
            <person name="Hyatt P.D."/>
            <person name="Larimer F."/>
            <person name="Detter C."/>
            <person name="Doggett N."/>
            <person name="Glavina T."/>
            <person name="Hawkins T."/>
            <person name="Richardson P."/>
            <person name="Lucas S."/>
            <person name="Kohara Y."/>
            <person name="Levine M."/>
            <person name="Satoh N."/>
            <person name="Rokhsar D.S."/>
        </authorList>
    </citation>
    <scope>NUCLEOTIDE SEQUENCE [LARGE SCALE GENOMIC DNA]</scope>
</reference>
<reference evidence="1" key="4">
    <citation type="submission" date="2025-09" db="UniProtKB">
        <authorList>
            <consortium name="Ensembl"/>
        </authorList>
    </citation>
    <scope>IDENTIFICATION</scope>
</reference>
<dbReference type="EMBL" id="EAAA01000849">
    <property type="status" value="NOT_ANNOTATED_CDS"/>
    <property type="molecule type" value="Genomic_DNA"/>
</dbReference>
<dbReference type="Ensembl" id="ENSCINT00000035330.1">
    <property type="protein sequence ID" value="ENSCINP00000035303.1"/>
    <property type="gene ID" value="ENSCING00000025079.1"/>
</dbReference>
<proteinExistence type="predicted"/>
<reference evidence="1" key="2">
    <citation type="journal article" date="2008" name="Genome Biol.">
        <title>Improved genome assembly and evidence-based global gene model set for the chordate Ciona intestinalis: new insight into intron and operon populations.</title>
        <authorList>
            <person name="Satou Y."/>
            <person name="Mineta K."/>
            <person name="Ogasawara M."/>
            <person name="Sasakura Y."/>
            <person name="Shoguchi E."/>
            <person name="Ueno K."/>
            <person name="Yamada L."/>
            <person name="Matsumoto J."/>
            <person name="Wasserscheid J."/>
            <person name="Dewar K."/>
            <person name="Wiley G.B."/>
            <person name="Macmil S.L."/>
            <person name="Roe B.A."/>
            <person name="Zeller R.W."/>
            <person name="Hastings K.E."/>
            <person name="Lemaire P."/>
            <person name="Lindquist E."/>
            <person name="Endo T."/>
            <person name="Hotta K."/>
            <person name="Inaba K."/>
        </authorList>
    </citation>
    <scope>NUCLEOTIDE SEQUENCE [LARGE SCALE GENOMIC DNA]</scope>
    <source>
        <strain evidence="1">wild type</strain>
    </source>
</reference>
<organism evidence="1 2">
    <name type="scientific">Ciona intestinalis</name>
    <name type="common">Transparent sea squirt</name>
    <name type="synonym">Ascidia intestinalis</name>
    <dbReference type="NCBI Taxonomy" id="7719"/>
    <lineage>
        <taxon>Eukaryota</taxon>
        <taxon>Metazoa</taxon>
        <taxon>Chordata</taxon>
        <taxon>Tunicata</taxon>
        <taxon>Ascidiacea</taxon>
        <taxon>Phlebobranchia</taxon>
        <taxon>Cionidae</taxon>
        <taxon>Ciona</taxon>
    </lineage>
</organism>
<dbReference type="HOGENOM" id="CLU_2811590_0_0_1"/>
<evidence type="ECO:0000313" key="1">
    <source>
        <dbReference type="Ensembl" id="ENSCINP00000035303.1"/>
    </source>
</evidence>
<dbReference type="AlphaFoldDB" id="H2Y069"/>